<keyword evidence="1" id="KW-1185">Reference proteome</keyword>
<dbReference type="PANTHER" id="PTHR43691">
    <property type="entry name" value="URIDINE PHOSPHORYLASE"/>
    <property type="match status" value="1"/>
</dbReference>
<organism evidence="1 2">
    <name type="scientific">Romanomermis culicivorax</name>
    <name type="common">Nematode worm</name>
    <dbReference type="NCBI Taxonomy" id="13658"/>
    <lineage>
        <taxon>Eukaryota</taxon>
        <taxon>Metazoa</taxon>
        <taxon>Ecdysozoa</taxon>
        <taxon>Nematoda</taxon>
        <taxon>Enoplea</taxon>
        <taxon>Dorylaimia</taxon>
        <taxon>Mermithida</taxon>
        <taxon>Mermithoidea</taxon>
        <taxon>Mermithidae</taxon>
        <taxon>Romanomermis</taxon>
    </lineage>
</organism>
<dbReference type="InterPro" id="IPR035994">
    <property type="entry name" value="Nucleoside_phosphorylase_sf"/>
</dbReference>
<dbReference type="WBParaSite" id="nRc.2.0.1.t30872-RA">
    <property type="protein sequence ID" value="nRc.2.0.1.t30872-RA"/>
    <property type="gene ID" value="nRc.2.0.1.g30872"/>
</dbReference>
<sequence>MERHGIGIPSTTIMLHEMFKLLQYAGCKDVTFVRLGTSGGIDFHTYNDERFKHVKLYKNYTKDYGY</sequence>
<dbReference type="PANTHER" id="PTHR43691:SF11">
    <property type="entry name" value="FI09636P-RELATED"/>
    <property type="match status" value="1"/>
</dbReference>
<dbReference type="GO" id="GO:0006218">
    <property type="term" value="P:uridine catabolic process"/>
    <property type="evidence" value="ECO:0007669"/>
    <property type="project" value="TreeGrafter"/>
</dbReference>
<protein>
    <submittedName>
        <fullName evidence="2">Uridine phosphorylase</fullName>
    </submittedName>
</protein>
<evidence type="ECO:0000313" key="2">
    <source>
        <dbReference type="WBParaSite" id="nRc.2.0.1.t30872-RA"/>
    </source>
</evidence>
<dbReference type="GO" id="GO:0004850">
    <property type="term" value="F:uridine phosphorylase activity"/>
    <property type="evidence" value="ECO:0007669"/>
    <property type="project" value="TreeGrafter"/>
</dbReference>
<evidence type="ECO:0000313" key="1">
    <source>
        <dbReference type="Proteomes" id="UP000887565"/>
    </source>
</evidence>
<dbReference type="GO" id="GO:0005829">
    <property type="term" value="C:cytosol"/>
    <property type="evidence" value="ECO:0007669"/>
    <property type="project" value="TreeGrafter"/>
</dbReference>
<name>A0A915JYX1_ROMCU</name>
<dbReference type="AlphaFoldDB" id="A0A915JYX1"/>
<reference evidence="2" key="1">
    <citation type="submission" date="2022-11" db="UniProtKB">
        <authorList>
            <consortium name="WormBaseParasite"/>
        </authorList>
    </citation>
    <scope>IDENTIFICATION</scope>
</reference>
<proteinExistence type="predicted"/>
<dbReference type="Proteomes" id="UP000887565">
    <property type="component" value="Unplaced"/>
</dbReference>
<dbReference type="Gene3D" id="3.40.50.1580">
    <property type="entry name" value="Nucleoside phosphorylase domain"/>
    <property type="match status" value="1"/>
</dbReference>
<accession>A0A915JYX1</accession>
<dbReference type="SUPFAM" id="SSF53167">
    <property type="entry name" value="Purine and uridine phosphorylases"/>
    <property type="match status" value="1"/>
</dbReference>